<gene>
    <name evidence="1" type="primary">30</name>
    <name evidence="1" type="ORF">SEA_VRESIDENCE_30</name>
</gene>
<evidence type="ECO:0000313" key="2">
    <source>
        <dbReference type="Proteomes" id="UP001164923"/>
    </source>
</evidence>
<dbReference type="EMBL" id="OP434455">
    <property type="protein sequence ID" value="UYL87635.1"/>
    <property type="molecule type" value="Genomic_DNA"/>
</dbReference>
<proteinExistence type="predicted"/>
<organism evidence="1 2">
    <name type="scientific">Arthrobacter phage VResidence</name>
    <dbReference type="NCBI Taxonomy" id="2927294"/>
    <lineage>
        <taxon>Viruses</taxon>
        <taxon>Duplodnaviria</taxon>
        <taxon>Heunggongvirae</taxon>
        <taxon>Uroviricota</taxon>
        <taxon>Caudoviricetes</taxon>
        <taxon>Casidaviridae</taxon>
        <taxon>Manhattanvirus</taxon>
        <taxon>Manhattanvirus vresidence</taxon>
    </lineage>
</organism>
<dbReference type="InterPro" id="IPR043991">
    <property type="entry name" value="Gp3-like"/>
</dbReference>
<evidence type="ECO:0000313" key="1">
    <source>
        <dbReference type="EMBL" id="UYL87635.1"/>
    </source>
</evidence>
<dbReference type="Pfam" id="PF18897">
    <property type="entry name" value="Gp3-like"/>
    <property type="match status" value="1"/>
</dbReference>
<dbReference type="Proteomes" id="UP001164923">
    <property type="component" value="Segment"/>
</dbReference>
<protein>
    <submittedName>
        <fullName evidence="1">Recombination directionality factor</fullName>
    </submittedName>
</protein>
<reference evidence="1" key="1">
    <citation type="submission" date="2024-06" db="EMBL/GenBank/DDBJ databases">
        <authorList>
            <person name="Hatch R.X."/>
            <person name="Arellano O.M."/>
            <person name="Sasaoka A.N."/>
            <person name="Stewart A.S."/>
            <person name="Velarde E.T."/>
            <person name="Garcia Costas A.M."/>
            <person name="Furlong K.P."/>
            <person name="Rudner A.D."/>
            <person name="Beyer A.R."/>
            <person name="Chong R.A."/>
            <person name="Edgington N.P."/>
            <person name="Freise A.C."/>
            <person name="Gibb B.P."/>
            <person name="Klyczek K.K."/>
            <person name="Swerdlow S.J."/>
            <person name="Garlena R.A."/>
            <person name="Russell D.A."/>
            <person name="Jacobs-Sera D."/>
            <person name="Hatfull G.F."/>
        </authorList>
    </citation>
    <scope>NUCLEOTIDE SEQUENCE</scope>
</reference>
<sequence length="238" mass="26038">MGLNIFGNDPATAQKPRQRFADDIVGRFRSGHQMNGRPAALTEWRITTGDPEVADAVHELFGGDAPQDWEAKGEDNIEVFTASKEIDVILEGEKALRQKMVLWSRAGKLIQAGDGQTIDYPEDRKGEPDPDAALSFQERKAKARDGFGAEPQIEVYFRLAEDPDLGIFKFQTGSWSMASDLAYNDTEGEIADYAADSETGKVKGVLKLEEVSFVAKNGPRAGQTVSYTKPVLKIKGAA</sequence>
<keyword evidence="2" id="KW-1185">Reference proteome</keyword>
<name>A0A9X9K5X4_9CAUD</name>
<accession>A0A9X9K5X4</accession>